<accession>A0A9D4AA61</accession>
<dbReference type="Proteomes" id="UP000828251">
    <property type="component" value="Unassembled WGS sequence"/>
</dbReference>
<organism evidence="1 2">
    <name type="scientific">Gossypium stocksii</name>
    <dbReference type="NCBI Taxonomy" id="47602"/>
    <lineage>
        <taxon>Eukaryota</taxon>
        <taxon>Viridiplantae</taxon>
        <taxon>Streptophyta</taxon>
        <taxon>Embryophyta</taxon>
        <taxon>Tracheophyta</taxon>
        <taxon>Spermatophyta</taxon>
        <taxon>Magnoliopsida</taxon>
        <taxon>eudicotyledons</taxon>
        <taxon>Gunneridae</taxon>
        <taxon>Pentapetalae</taxon>
        <taxon>rosids</taxon>
        <taxon>malvids</taxon>
        <taxon>Malvales</taxon>
        <taxon>Malvaceae</taxon>
        <taxon>Malvoideae</taxon>
        <taxon>Gossypium</taxon>
    </lineage>
</organism>
<name>A0A9D4AA61_9ROSI</name>
<comment type="caution">
    <text evidence="1">The sequence shown here is derived from an EMBL/GenBank/DDBJ whole genome shotgun (WGS) entry which is preliminary data.</text>
</comment>
<evidence type="ECO:0000313" key="2">
    <source>
        <dbReference type="Proteomes" id="UP000828251"/>
    </source>
</evidence>
<gene>
    <name evidence="1" type="ORF">J1N35_010055</name>
</gene>
<evidence type="ECO:0000313" key="1">
    <source>
        <dbReference type="EMBL" id="KAH1106287.1"/>
    </source>
</evidence>
<reference evidence="1 2" key="1">
    <citation type="journal article" date="2021" name="Plant Biotechnol. J.">
        <title>Multi-omics assisted identification of the key and species-specific regulatory components of drought-tolerant mechanisms in Gossypium stocksii.</title>
        <authorList>
            <person name="Yu D."/>
            <person name="Ke L."/>
            <person name="Zhang D."/>
            <person name="Wu Y."/>
            <person name="Sun Y."/>
            <person name="Mei J."/>
            <person name="Sun J."/>
            <person name="Sun Y."/>
        </authorList>
    </citation>
    <scope>NUCLEOTIDE SEQUENCE [LARGE SCALE GENOMIC DNA]</scope>
    <source>
        <strain evidence="2">cv. E1</strain>
        <tissue evidence="1">Leaf</tissue>
    </source>
</reference>
<proteinExistence type="predicted"/>
<keyword evidence="2" id="KW-1185">Reference proteome</keyword>
<dbReference type="EMBL" id="JAIQCV010000004">
    <property type="protein sequence ID" value="KAH1106287.1"/>
    <property type="molecule type" value="Genomic_DNA"/>
</dbReference>
<dbReference type="AlphaFoldDB" id="A0A9D4AA61"/>
<protein>
    <submittedName>
        <fullName evidence="1">Uncharacterized protein</fullName>
    </submittedName>
</protein>
<sequence>MSERISVIIYYDGKEYTTAARHSVSGWQNMEALVFASSTEYITPVRHSVSGSDMYLGGSIFDAENTY</sequence>